<keyword evidence="2" id="KW-1185">Reference proteome</keyword>
<protein>
    <submittedName>
        <fullName evidence="1">Uncharacterized protein</fullName>
    </submittedName>
</protein>
<gene>
    <name evidence="1" type="ORF">HIM_10135</name>
</gene>
<sequence>MNTMIDKVSDDLEREFDVCYDPLQHRLRCFGHIINPAVMEFLIGERPRTIQSYHYPYKARSNSAGRKVR</sequence>
<evidence type="ECO:0000313" key="2">
    <source>
        <dbReference type="Proteomes" id="UP000054481"/>
    </source>
</evidence>
<dbReference type="AlphaFoldDB" id="A0A0F7ZRZ3"/>
<dbReference type="EMBL" id="KQ030623">
    <property type="protein sequence ID" value="KJZ70463.1"/>
    <property type="molecule type" value="Genomic_DNA"/>
</dbReference>
<reference evidence="1 2" key="1">
    <citation type="journal article" date="2014" name="Genome Biol. Evol.">
        <title>Comparative genomics and transcriptomics analyses reveal divergent lifestyle features of nematode endoparasitic fungus Hirsutella minnesotensis.</title>
        <authorList>
            <person name="Lai Y."/>
            <person name="Liu K."/>
            <person name="Zhang X."/>
            <person name="Zhang X."/>
            <person name="Li K."/>
            <person name="Wang N."/>
            <person name="Shu C."/>
            <person name="Wu Y."/>
            <person name="Wang C."/>
            <person name="Bushley K.E."/>
            <person name="Xiang M."/>
            <person name="Liu X."/>
        </authorList>
    </citation>
    <scope>NUCLEOTIDE SEQUENCE [LARGE SCALE GENOMIC DNA]</scope>
    <source>
        <strain evidence="1 2">3608</strain>
    </source>
</reference>
<organism evidence="1 2">
    <name type="scientific">Hirsutella minnesotensis 3608</name>
    <dbReference type="NCBI Taxonomy" id="1043627"/>
    <lineage>
        <taxon>Eukaryota</taxon>
        <taxon>Fungi</taxon>
        <taxon>Dikarya</taxon>
        <taxon>Ascomycota</taxon>
        <taxon>Pezizomycotina</taxon>
        <taxon>Sordariomycetes</taxon>
        <taxon>Hypocreomycetidae</taxon>
        <taxon>Hypocreales</taxon>
        <taxon>Ophiocordycipitaceae</taxon>
        <taxon>Hirsutella</taxon>
    </lineage>
</organism>
<accession>A0A0F7ZRZ3</accession>
<name>A0A0F7ZRZ3_9HYPO</name>
<evidence type="ECO:0000313" key="1">
    <source>
        <dbReference type="EMBL" id="KJZ70463.1"/>
    </source>
</evidence>
<proteinExistence type="predicted"/>
<dbReference type="Proteomes" id="UP000054481">
    <property type="component" value="Unassembled WGS sequence"/>
</dbReference>